<dbReference type="SUPFAM" id="SSF50182">
    <property type="entry name" value="Sm-like ribonucleoproteins"/>
    <property type="match status" value="1"/>
</dbReference>
<dbReference type="PANTHER" id="PTHR30221:SF1">
    <property type="entry name" value="SMALL-CONDUCTANCE MECHANOSENSITIVE CHANNEL"/>
    <property type="match status" value="1"/>
</dbReference>
<keyword evidence="4 7" id="KW-0812">Transmembrane</keyword>
<name>A0A9D2CD65_9BACT</name>
<dbReference type="GO" id="GO:0005886">
    <property type="term" value="C:plasma membrane"/>
    <property type="evidence" value="ECO:0007669"/>
    <property type="project" value="UniProtKB-SubCell"/>
</dbReference>
<keyword evidence="5 7" id="KW-1133">Transmembrane helix</keyword>
<evidence type="ECO:0000259" key="8">
    <source>
        <dbReference type="Pfam" id="PF00924"/>
    </source>
</evidence>
<keyword evidence="6 7" id="KW-0472">Membrane</keyword>
<dbReference type="InterPro" id="IPR006686">
    <property type="entry name" value="MscS_channel_CS"/>
</dbReference>
<dbReference type="InterPro" id="IPR045275">
    <property type="entry name" value="MscS_archaea/bacteria_type"/>
</dbReference>
<dbReference type="InterPro" id="IPR006685">
    <property type="entry name" value="MscS_channel_2nd"/>
</dbReference>
<organism evidence="10 11">
    <name type="scientific">Candidatus Alistipes intestinigallinarum</name>
    <dbReference type="NCBI Taxonomy" id="2838440"/>
    <lineage>
        <taxon>Bacteria</taxon>
        <taxon>Pseudomonadati</taxon>
        <taxon>Bacteroidota</taxon>
        <taxon>Bacteroidia</taxon>
        <taxon>Bacteroidales</taxon>
        <taxon>Rikenellaceae</taxon>
        <taxon>Alistipes</taxon>
    </lineage>
</organism>
<dbReference type="Pfam" id="PF00924">
    <property type="entry name" value="MS_channel_2nd"/>
    <property type="match status" value="1"/>
</dbReference>
<comment type="caution">
    <text evidence="10">The sequence shown here is derived from an EMBL/GenBank/DDBJ whole genome shotgun (WGS) entry which is preliminary data.</text>
</comment>
<dbReference type="Gene3D" id="3.30.70.100">
    <property type="match status" value="1"/>
</dbReference>
<dbReference type="InterPro" id="IPR011014">
    <property type="entry name" value="MscS_channel_TM-2"/>
</dbReference>
<dbReference type="PROSITE" id="PS01246">
    <property type="entry name" value="UPF0003"/>
    <property type="match status" value="1"/>
</dbReference>
<sequence length="304" mass="33939">MWNLLAADAPAAPLIVPDSIQKAKFAEAVNRLVNLDFSEILRNLLSESLWVVIKIVIALIVYYIGRWVLRRLIRLVDVAMERRNVDQSLRVFTRSSVRAIFTLLLILIVVSTLGVNVTSLIAVASAATLAIGMALSGTAQNFAGGVMILLMKPYRVGDYISAQGQSGTVREIKLFSTVITTTDNQTIYIPNNSIATAIIDNYSTAELRRVDWTVGISYGDDVDTARRTILGMLEGDPRILPDPAPVVWVAALADSSVNLTIRVWTRNEDYWNVFFEYNERYYKELPKAGINFPFPQMDVHVKND</sequence>
<evidence type="ECO:0000256" key="1">
    <source>
        <dbReference type="ARBA" id="ARBA00004651"/>
    </source>
</evidence>
<evidence type="ECO:0000256" key="3">
    <source>
        <dbReference type="ARBA" id="ARBA00022475"/>
    </source>
</evidence>
<dbReference type="Proteomes" id="UP000886844">
    <property type="component" value="Unassembled WGS sequence"/>
</dbReference>
<feature type="transmembrane region" description="Helical" evidence="7">
    <location>
        <begin position="99"/>
        <end position="123"/>
    </location>
</feature>
<dbReference type="Pfam" id="PF21082">
    <property type="entry name" value="MS_channel_3rd"/>
    <property type="match status" value="1"/>
</dbReference>
<accession>A0A9D2CD65</accession>
<evidence type="ECO:0000256" key="5">
    <source>
        <dbReference type="ARBA" id="ARBA00022989"/>
    </source>
</evidence>
<dbReference type="Gene3D" id="1.10.287.1260">
    <property type="match status" value="1"/>
</dbReference>
<feature type="transmembrane region" description="Helical" evidence="7">
    <location>
        <begin position="129"/>
        <end position="151"/>
    </location>
</feature>
<feature type="domain" description="Mechanosensitive ion channel MscS" evidence="8">
    <location>
        <begin position="139"/>
        <end position="203"/>
    </location>
</feature>
<reference evidence="10" key="1">
    <citation type="journal article" date="2021" name="PeerJ">
        <title>Extensive microbial diversity within the chicken gut microbiome revealed by metagenomics and culture.</title>
        <authorList>
            <person name="Gilroy R."/>
            <person name="Ravi A."/>
            <person name="Getino M."/>
            <person name="Pursley I."/>
            <person name="Horton D.L."/>
            <person name="Alikhan N.F."/>
            <person name="Baker D."/>
            <person name="Gharbi K."/>
            <person name="Hall N."/>
            <person name="Watson M."/>
            <person name="Adriaenssens E.M."/>
            <person name="Foster-Nyarko E."/>
            <person name="Jarju S."/>
            <person name="Secka A."/>
            <person name="Antonio M."/>
            <person name="Oren A."/>
            <person name="Chaudhuri R.R."/>
            <person name="La Ragione R."/>
            <person name="Hildebrand F."/>
            <person name="Pallen M.J."/>
        </authorList>
    </citation>
    <scope>NUCLEOTIDE SEQUENCE</scope>
    <source>
        <strain evidence="10">5134</strain>
    </source>
</reference>
<gene>
    <name evidence="10" type="ORF">H9828_09560</name>
</gene>
<dbReference type="SUPFAM" id="SSF82689">
    <property type="entry name" value="Mechanosensitive channel protein MscS (YggB), C-terminal domain"/>
    <property type="match status" value="1"/>
</dbReference>
<reference evidence="10" key="2">
    <citation type="submission" date="2021-04" db="EMBL/GenBank/DDBJ databases">
        <authorList>
            <person name="Gilroy R."/>
        </authorList>
    </citation>
    <scope>NUCLEOTIDE SEQUENCE</scope>
    <source>
        <strain evidence="10">5134</strain>
    </source>
</reference>
<comment type="similarity">
    <text evidence="2">Belongs to the MscS (TC 1.A.23) family.</text>
</comment>
<evidence type="ECO:0000256" key="7">
    <source>
        <dbReference type="SAM" id="Phobius"/>
    </source>
</evidence>
<evidence type="ECO:0000256" key="6">
    <source>
        <dbReference type="ARBA" id="ARBA00023136"/>
    </source>
</evidence>
<dbReference type="Gene3D" id="2.30.30.60">
    <property type="match status" value="1"/>
</dbReference>
<dbReference type="SUPFAM" id="SSF82861">
    <property type="entry name" value="Mechanosensitive channel protein MscS (YggB), transmembrane region"/>
    <property type="match status" value="1"/>
</dbReference>
<evidence type="ECO:0000313" key="10">
    <source>
        <dbReference type="EMBL" id="HIY69649.1"/>
    </source>
</evidence>
<evidence type="ECO:0000256" key="2">
    <source>
        <dbReference type="ARBA" id="ARBA00008017"/>
    </source>
</evidence>
<dbReference type="AlphaFoldDB" id="A0A9D2CD65"/>
<dbReference type="InterPro" id="IPR049278">
    <property type="entry name" value="MS_channel_C"/>
</dbReference>
<evidence type="ECO:0000256" key="4">
    <source>
        <dbReference type="ARBA" id="ARBA00022692"/>
    </source>
</evidence>
<feature type="transmembrane region" description="Helical" evidence="7">
    <location>
        <begin position="48"/>
        <end position="65"/>
    </location>
</feature>
<proteinExistence type="inferred from homology"/>
<keyword evidence="3" id="KW-1003">Cell membrane</keyword>
<dbReference type="InterPro" id="IPR023408">
    <property type="entry name" value="MscS_beta-dom_sf"/>
</dbReference>
<dbReference type="GO" id="GO:0008381">
    <property type="term" value="F:mechanosensitive monoatomic ion channel activity"/>
    <property type="evidence" value="ECO:0007669"/>
    <property type="project" value="InterPro"/>
</dbReference>
<dbReference type="InterPro" id="IPR010920">
    <property type="entry name" value="LSM_dom_sf"/>
</dbReference>
<dbReference type="PANTHER" id="PTHR30221">
    <property type="entry name" value="SMALL-CONDUCTANCE MECHANOSENSITIVE CHANNEL"/>
    <property type="match status" value="1"/>
</dbReference>
<comment type="subcellular location">
    <subcellularLocation>
        <location evidence="1">Cell membrane</location>
        <topology evidence="1">Multi-pass membrane protein</topology>
    </subcellularLocation>
</comment>
<protein>
    <submittedName>
        <fullName evidence="10">Mechanosensitive ion channel</fullName>
    </submittedName>
</protein>
<dbReference type="InterPro" id="IPR011066">
    <property type="entry name" value="MscS_channel_C_sf"/>
</dbReference>
<dbReference type="EMBL" id="DXDA01000072">
    <property type="protein sequence ID" value="HIY69649.1"/>
    <property type="molecule type" value="Genomic_DNA"/>
</dbReference>
<evidence type="ECO:0000313" key="11">
    <source>
        <dbReference type="Proteomes" id="UP000886844"/>
    </source>
</evidence>
<feature type="domain" description="Mechanosensitive ion channel MscS C-terminal" evidence="9">
    <location>
        <begin position="210"/>
        <end position="292"/>
    </location>
</feature>
<evidence type="ECO:0000259" key="9">
    <source>
        <dbReference type="Pfam" id="PF21082"/>
    </source>
</evidence>